<evidence type="ECO:0000313" key="2">
    <source>
        <dbReference type="RefSeq" id="XP_018829827.1"/>
    </source>
</evidence>
<dbReference type="CDD" id="cd06222">
    <property type="entry name" value="RNase_H_like"/>
    <property type="match status" value="1"/>
</dbReference>
<dbReference type="PANTHER" id="PTHR47074">
    <property type="entry name" value="BNAC02G40300D PROTEIN"/>
    <property type="match status" value="1"/>
</dbReference>
<dbReference type="GeneID" id="108997896"/>
<dbReference type="RefSeq" id="XP_018829827.1">
    <property type="nucleotide sequence ID" value="XM_018974282.1"/>
</dbReference>
<dbReference type="Proteomes" id="UP000235220">
    <property type="component" value="Chromosome 4"/>
</dbReference>
<dbReference type="Pfam" id="PF13456">
    <property type="entry name" value="RVT_3"/>
    <property type="match status" value="1"/>
</dbReference>
<name>A0A2I4FDV8_JUGRE</name>
<dbReference type="Gramene" id="Jr04_05800_p1">
    <property type="protein sequence ID" value="cds.Jr04_05800_p1"/>
    <property type="gene ID" value="Jr04_05800"/>
</dbReference>
<dbReference type="InterPro" id="IPR052929">
    <property type="entry name" value="RNase_H-like_EbsB-rel"/>
</dbReference>
<accession>A0A2I4FDV8</accession>
<proteinExistence type="predicted"/>
<keyword evidence="1" id="KW-1185">Reference proteome</keyword>
<dbReference type="GO" id="GO:0003676">
    <property type="term" value="F:nucleic acid binding"/>
    <property type="evidence" value="ECO:0007669"/>
    <property type="project" value="InterPro"/>
</dbReference>
<dbReference type="KEGG" id="jre:108997896"/>
<dbReference type="InterPro" id="IPR002156">
    <property type="entry name" value="RNaseH_domain"/>
</dbReference>
<gene>
    <name evidence="2" type="primary">LOC108997896</name>
</gene>
<dbReference type="PANTHER" id="PTHR47074:SF48">
    <property type="entry name" value="POLYNUCLEOTIDYL TRANSFERASE, RIBONUCLEASE H-LIKE SUPERFAMILY PROTEIN"/>
    <property type="match status" value="1"/>
</dbReference>
<dbReference type="InterPro" id="IPR044730">
    <property type="entry name" value="RNase_H-like_dom_plant"/>
</dbReference>
<dbReference type="AlphaFoldDB" id="A0A2I4FDV8"/>
<organism evidence="1 2">
    <name type="scientific">Juglans regia</name>
    <name type="common">English walnut</name>
    <dbReference type="NCBI Taxonomy" id="51240"/>
    <lineage>
        <taxon>Eukaryota</taxon>
        <taxon>Viridiplantae</taxon>
        <taxon>Streptophyta</taxon>
        <taxon>Embryophyta</taxon>
        <taxon>Tracheophyta</taxon>
        <taxon>Spermatophyta</taxon>
        <taxon>Magnoliopsida</taxon>
        <taxon>eudicotyledons</taxon>
        <taxon>Gunneridae</taxon>
        <taxon>Pentapetalae</taxon>
        <taxon>rosids</taxon>
        <taxon>fabids</taxon>
        <taxon>Fagales</taxon>
        <taxon>Juglandaceae</taxon>
        <taxon>Juglans</taxon>
    </lineage>
</organism>
<dbReference type="InterPro" id="IPR012337">
    <property type="entry name" value="RNaseH-like_sf"/>
</dbReference>
<sequence>MEESMAVTCSREDQTLSMEALIDILPTKHVLLKKQIVEDGLCPICQGNEENVIHVLWNCFATMDVWGERDSPLNKWSSNYKDFILLWLDMVNRLDVVQLDQVAIILYKIWARRTCFVFKNIFNSPLVLVKSALNDVEVFHESHLRLTYDAASLPQQITKVEWRPPTNPFYKLNFDAAFDSEKRLMGIGIVVRNSRGEVLAVVSAPKSHICSAFSAECYALLRSIKLCQALCLYQVVFEVDAKAVVNSINSYNNSHSWQGLLIDDIQFLIKGHANWNLIFTKRTGNKATHIAAKLGMYLDSESVWIEEGPPEFLSVTLLESHVLAQKSI</sequence>
<dbReference type="GO" id="GO:0004523">
    <property type="term" value="F:RNA-DNA hybrid ribonuclease activity"/>
    <property type="evidence" value="ECO:0007669"/>
    <property type="project" value="InterPro"/>
</dbReference>
<reference evidence="2" key="1">
    <citation type="submission" date="2025-08" db="UniProtKB">
        <authorList>
            <consortium name="RefSeq"/>
        </authorList>
    </citation>
    <scope>IDENTIFICATION</scope>
    <source>
        <tissue evidence="2">Leaves</tissue>
    </source>
</reference>
<dbReference type="Gene3D" id="3.30.420.10">
    <property type="entry name" value="Ribonuclease H-like superfamily/Ribonuclease H"/>
    <property type="match status" value="1"/>
</dbReference>
<dbReference type="OrthoDB" id="1001083at2759"/>
<dbReference type="SUPFAM" id="SSF53098">
    <property type="entry name" value="Ribonuclease H-like"/>
    <property type="match status" value="1"/>
</dbReference>
<dbReference type="InterPro" id="IPR036397">
    <property type="entry name" value="RNaseH_sf"/>
</dbReference>
<evidence type="ECO:0000313" key="1">
    <source>
        <dbReference type="Proteomes" id="UP000235220"/>
    </source>
</evidence>
<protein>
    <submittedName>
        <fullName evidence="2">Uncharacterized protein LOC108997896</fullName>
    </submittedName>
</protein>